<keyword evidence="3" id="KW-1185">Reference proteome</keyword>
<dbReference type="AlphaFoldDB" id="A0A919ESP6"/>
<gene>
    <name evidence="2" type="ORF">GCM10017667_66880</name>
</gene>
<accession>A0A919ESP6</accession>
<comment type="caution">
    <text evidence="2">The sequence shown here is derived from an EMBL/GenBank/DDBJ whole genome shotgun (WGS) entry which is preliminary data.</text>
</comment>
<evidence type="ECO:0000256" key="1">
    <source>
        <dbReference type="SAM" id="MobiDB-lite"/>
    </source>
</evidence>
<proteinExistence type="predicted"/>
<dbReference type="Proteomes" id="UP000632849">
    <property type="component" value="Unassembled WGS sequence"/>
</dbReference>
<protein>
    <submittedName>
        <fullName evidence="2">Uncharacterized protein</fullName>
    </submittedName>
</protein>
<reference evidence="2" key="2">
    <citation type="submission" date="2020-09" db="EMBL/GenBank/DDBJ databases">
        <authorList>
            <person name="Sun Q."/>
            <person name="Ohkuma M."/>
        </authorList>
    </citation>
    <scope>NUCLEOTIDE SEQUENCE</scope>
    <source>
        <strain evidence="2">JCM 4122</strain>
    </source>
</reference>
<organism evidence="2 3">
    <name type="scientific">Streptomyces filamentosus</name>
    <name type="common">Streptomyces roseosporus</name>
    <dbReference type="NCBI Taxonomy" id="67294"/>
    <lineage>
        <taxon>Bacteria</taxon>
        <taxon>Bacillati</taxon>
        <taxon>Actinomycetota</taxon>
        <taxon>Actinomycetes</taxon>
        <taxon>Kitasatosporales</taxon>
        <taxon>Streptomycetaceae</taxon>
        <taxon>Streptomyces</taxon>
    </lineage>
</organism>
<feature type="region of interest" description="Disordered" evidence="1">
    <location>
        <begin position="1"/>
        <end position="26"/>
    </location>
</feature>
<sequence length="267" mass="29766">MDAWMRSQPADVPPKPPSKGRKHSSVRAAEIWEGLNERQRTYLAACYQEDQEVERQATAARAAGSGKRIPAAEWRKIPFTIKADPEFTGYTALQDRLRVLGEHDAGAGQTFKALATRGLVVVSEDQVEVFPLGFVPRVLVELTRLGRACARAGLGEAPSARRPTHLLSEWLWSSLMKVASAGPDGLSDDDMWGRSKFYLGTGYRPHGPHGGRSRGLIDEFPVTEGEGEEAFVREYRWRLTDAGRQHITEYRDTYRGMYPNVPIAELA</sequence>
<evidence type="ECO:0000313" key="2">
    <source>
        <dbReference type="EMBL" id="GHG21889.1"/>
    </source>
</evidence>
<reference evidence="2" key="1">
    <citation type="journal article" date="2014" name="Int. J. Syst. Evol. Microbiol.">
        <title>Complete genome sequence of Corynebacterium casei LMG S-19264T (=DSM 44701T), isolated from a smear-ripened cheese.</title>
        <authorList>
            <consortium name="US DOE Joint Genome Institute (JGI-PGF)"/>
            <person name="Walter F."/>
            <person name="Albersmeier A."/>
            <person name="Kalinowski J."/>
            <person name="Ruckert C."/>
        </authorList>
    </citation>
    <scope>NUCLEOTIDE SEQUENCE</scope>
    <source>
        <strain evidence="2">JCM 4122</strain>
    </source>
</reference>
<dbReference type="EMBL" id="BNBE01000003">
    <property type="protein sequence ID" value="GHG21889.1"/>
    <property type="molecule type" value="Genomic_DNA"/>
</dbReference>
<evidence type="ECO:0000313" key="3">
    <source>
        <dbReference type="Proteomes" id="UP000632849"/>
    </source>
</evidence>
<name>A0A919ESP6_STRFL</name>